<dbReference type="InterPro" id="IPR020846">
    <property type="entry name" value="MFS_dom"/>
</dbReference>
<dbReference type="GO" id="GO:0016020">
    <property type="term" value="C:membrane"/>
    <property type="evidence" value="ECO:0007669"/>
    <property type="project" value="UniProtKB-SubCell"/>
</dbReference>
<dbReference type="InParanoid" id="G0QW79"/>
<dbReference type="RefSeq" id="XP_004032121.1">
    <property type="nucleotide sequence ID" value="XM_004032073.1"/>
</dbReference>
<evidence type="ECO:0000256" key="8">
    <source>
        <dbReference type="SAM" id="Phobius"/>
    </source>
</evidence>
<dbReference type="eggNOG" id="KOG1330">
    <property type="taxonomic scope" value="Eukaryota"/>
</dbReference>
<dbReference type="GO" id="GO:0022857">
    <property type="term" value="F:transmembrane transporter activity"/>
    <property type="evidence" value="ECO:0007669"/>
    <property type="project" value="InterPro"/>
</dbReference>
<accession>G0QW79</accession>
<dbReference type="EC" id="2.4.1.69" evidence="10"/>
<dbReference type="GO" id="GO:0008107">
    <property type="term" value="F:galactoside 2-alpha-L-fucosyltransferase activity"/>
    <property type="evidence" value="ECO:0007669"/>
    <property type="project" value="UniProtKB-EC"/>
</dbReference>
<keyword evidence="3 8" id="KW-0812">Transmembrane</keyword>
<dbReference type="InterPro" id="IPR011701">
    <property type="entry name" value="MFS"/>
</dbReference>
<reference evidence="10 11" key="1">
    <citation type="submission" date="2011-07" db="EMBL/GenBank/DDBJ databases">
        <authorList>
            <person name="Coyne R."/>
            <person name="Brami D."/>
            <person name="Johnson J."/>
            <person name="Hostetler J."/>
            <person name="Hannick L."/>
            <person name="Clark T."/>
            <person name="Cassidy-Hanley D."/>
            <person name="Inman J."/>
        </authorList>
    </citation>
    <scope>NUCLEOTIDE SEQUENCE [LARGE SCALE GENOMIC DNA]</scope>
    <source>
        <strain evidence="10 11">G5</strain>
    </source>
</reference>
<protein>
    <submittedName>
        <fullName evidence="10">Major facilitator superfamily protein, putative</fullName>
        <ecNumber evidence="10">2.4.1.69</ecNumber>
    </submittedName>
</protein>
<evidence type="ECO:0000256" key="1">
    <source>
        <dbReference type="ARBA" id="ARBA00004141"/>
    </source>
</evidence>
<dbReference type="Gene3D" id="1.20.1250.20">
    <property type="entry name" value="MFS general substrate transporter like domains"/>
    <property type="match status" value="1"/>
</dbReference>
<keyword evidence="4 8" id="KW-1133">Transmembrane helix</keyword>
<evidence type="ECO:0000256" key="4">
    <source>
        <dbReference type="ARBA" id="ARBA00022989"/>
    </source>
</evidence>
<dbReference type="PANTHER" id="PTHR23505">
    <property type="entry name" value="SPINSTER"/>
    <property type="match status" value="1"/>
</dbReference>
<sequence>MNEIKEKKNENQNKNKNENKNENENENQNEIEIENENENDNDNDNENENENEEQKEEFKQNGHKIEQIYIFFCLAAILSNFATGVIPASLIQMEQELKLTFSQQASIGSLEYLGVCVSTFFVTLTVNKFSLNHVLSLSVFLNGFFSLIIALMSNIYFILLCRFGQGFCTGYICIYGPIWINHYSPKTKIATWLGLMQAFVPLGVMLGYTTAALLINITGWNFSWRLGFASMFLFTSIVALYFLLQDNKNLDILYLEKKGLKKNQNFSNNNYQTESLQESKNLIFHQNQTFTQGFLETLKQYGPILKNNIFIYVCIGLCTLFYIVTGIQYWATEYFIKFCRVSSSQAMFSFSIIAISGPTFGAIIGGKISDKLGGYKGENRITALKYCVSVGLAALLLCIPVGYVFEFWELIVLIWFLLAFGGALIPNGTGICLSCLPKVYHSTCGYFLCPLLSGWIMDRFEDKNQGLVWGWRSVLCVGLITPFFFVTALRNEMKNIENQEFEYIVEKRKKAYTIN</sequence>
<dbReference type="AlphaFoldDB" id="G0QW79"/>
<keyword evidence="11" id="KW-1185">Reference proteome</keyword>
<feature type="transmembrane region" description="Helical" evidence="8">
    <location>
        <begin position="110"/>
        <end position="127"/>
    </location>
</feature>
<dbReference type="OrthoDB" id="6770063at2759"/>
<dbReference type="EMBL" id="GL983982">
    <property type="protein sequence ID" value="EGR30534.1"/>
    <property type="molecule type" value="Genomic_DNA"/>
</dbReference>
<comment type="subcellular location">
    <subcellularLocation>
        <location evidence="1">Membrane</location>
        <topology evidence="1">Multi-pass membrane protein</topology>
    </subcellularLocation>
</comment>
<feature type="region of interest" description="Disordered" evidence="7">
    <location>
        <begin position="1"/>
        <end position="58"/>
    </location>
</feature>
<comment type="similarity">
    <text evidence="6">Belongs to the major facilitator superfamily. Spinster (TC 2.A.1.49) family.</text>
</comment>
<evidence type="ECO:0000313" key="11">
    <source>
        <dbReference type="Proteomes" id="UP000008983"/>
    </source>
</evidence>
<feature type="transmembrane region" description="Helical" evidence="8">
    <location>
        <begin position="68"/>
        <end position="90"/>
    </location>
</feature>
<keyword evidence="5 8" id="KW-0472">Membrane</keyword>
<evidence type="ECO:0000256" key="2">
    <source>
        <dbReference type="ARBA" id="ARBA00022448"/>
    </source>
</evidence>
<dbReference type="InterPro" id="IPR044770">
    <property type="entry name" value="MFS_spinster-like"/>
</dbReference>
<feature type="compositionally biased region" description="Basic and acidic residues" evidence="7">
    <location>
        <begin position="1"/>
        <end position="23"/>
    </location>
</feature>
<dbReference type="InterPro" id="IPR036259">
    <property type="entry name" value="MFS_trans_sf"/>
</dbReference>
<feature type="transmembrane region" description="Helical" evidence="8">
    <location>
        <begin position="469"/>
        <end position="489"/>
    </location>
</feature>
<feature type="transmembrane region" description="Helical" evidence="8">
    <location>
        <begin position="346"/>
        <end position="365"/>
    </location>
</feature>
<dbReference type="CDD" id="cd06174">
    <property type="entry name" value="MFS"/>
    <property type="match status" value="1"/>
</dbReference>
<keyword evidence="2" id="KW-0813">Transport</keyword>
<evidence type="ECO:0000256" key="6">
    <source>
        <dbReference type="ARBA" id="ARBA00024338"/>
    </source>
</evidence>
<keyword evidence="10" id="KW-0808">Transferase</keyword>
<feature type="domain" description="Major facilitator superfamily (MFS) profile" evidence="9">
    <location>
        <begin position="68"/>
        <end position="515"/>
    </location>
</feature>
<feature type="transmembrane region" description="Helical" evidence="8">
    <location>
        <begin position="386"/>
        <end position="405"/>
    </location>
</feature>
<evidence type="ECO:0000259" key="9">
    <source>
        <dbReference type="PROSITE" id="PS50850"/>
    </source>
</evidence>
<feature type="transmembrane region" description="Helical" evidence="8">
    <location>
        <begin position="411"/>
        <end position="432"/>
    </location>
</feature>
<feature type="transmembrane region" description="Helical" evidence="8">
    <location>
        <begin position="134"/>
        <end position="157"/>
    </location>
</feature>
<name>G0QW79_ICHMU</name>
<feature type="compositionally biased region" description="Acidic residues" evidence="7">
    <location>
        <begin position="24"/>
        <end position="55"/>
    </location>
</feature>
<feature type="transmembrane region" description="Helical" evidence="8">
    <location>
        <begin position="163"/>
        <end position="180"/>
    </location>
</feature>
<dbReference type="Pfam" id="PF07690">
    <property type="entry name" value="MFS_1"/>
    <property type="match status" value="1"/>
</dbReference>
<dbReference type="SUPFAM" id="SSF103473">
    <property type="entry name" value="MFS general substrate transporter"/>
    <property type="match status" value="1"/>
</dbReference>
<dbReference type="GeneID" id="14906642"/>
<dbReference type="PANTHER" id="PTHR23505:SF9">
    <property type="entry name" value="PROTEIN, PUTATIVE-RELATED"/>
    <property type="match status" value="1"/>
</dbReference>
<dbReference type="Proteomes" id="UP000008983">
    <property type="component" value="Unassembled WGS sequence"/>
</dbReference>
<feature type="transmembrane region" description="Helical" evidence="8">
    <location>
        <begin position="223"/>
        <end position="244"/>
    </location>
</feature>
<evidence type="ECO:0000256" key="5">
    <source>
        <dbReference type="ARBA" id="ARBA00023136"/>
    </source>
</evidence>
<dbReference type="STRING" id="857967.G0QW79"/>
<dbReference type="PROSITE" id="PS50850">
    <property type="entry name" value="MFS"/>
    <property type="match status" value="1"/>
</dbReference>
<gene>
    <name evidence="10" type="ORF">IMG5_129870</name>
</gene>
<feature type="transmembrane region" description="Helical" evidence="8">
    <location>
        <begin position="439"/>
        <end position="457"/>
    </location>
</feature>
<organism evidence="10 11">
    <name type="scientific">Ichthyophthirius multifiliis</name>
    <name type="common">White spot disease agent</name>
    <name type="synonym">Ich</name>
    <dbReference type="NCBI Taxonomy" id="5932"/>
    <lineage>
        <taxon>Eukaryota</taxon>
        <taxon>Sar</taxon>
        <taxon>Alveolata</taxon>
        <taxon>Ciliophora</taxon>
        <taxon>Intramacronucleata</taxon>
        <taxon>Oligohymenophorea</taxon>
        <taxon>Hymenostomatida</taxon>
        <taxon>Ophryoglenina</taxon>
        <taxon>Ichthyophthirius</taxon>
    </lineage>
</organism>
<evidence type="ECO:0000313" key="10">
    <source>
        <dbReference type="EMBL" id="EGR30534.1"/>
    </source>
</evidence>
<evidence type="ECO:0000256" key="7">
    <source>
        <dbReference type="SAM" id="MobiDB-lite"/>
    </source>
</evidence>
<keyword evidence="10" id="KW-0328">Glycosyltransferase</keyword>
<feature type="transmembrane region" description="Helical" evidence="8">
    <location>
        <begin position="192"/>
        <end position="217"/>
    </location>
</feature>
<proteinExistence type="inferred from homology"/>
<evidence type="ECO:0000256" key="3">
    <source>
        <dbReference type="ARBA" id="ARBA00022692"/>
    </source>
</evidence>
<dbReference type="OMA" id="VAGWMSY"/>
<feature type="transmembrane region" description="Helical" evidence="8">
    <location>
        <begin position="309"/>
        <end position="331"/>
    </location>
</feature>